<dbReference type="SUPFAM" id="SSF46785">
    <property type="entry name" value="Winged helix' DNA-binding domain"/>
    <property type="match status" value="1"/>
</dbReference>
<dbReference type="Proteomes" id="UP001620597">
    <property type="component" value="Unassembled WGS sequence"/>
</dbReference>
<organism evidence="6 7">
    <name type="scientific">Oceanobacter antarcticus</name>
    <dbReference type="NCBI Taxonomy" id="3133425"/>
    <lineage>
        <taxon>Bacteria</taxon>
        <taxon>Pseudomonadati</taxon>
        <taxon>Pseudomonadota</taxon>
        <taxon>Gammaproteobacteria</taxon>
        <taxon>Oceanospirillales</taxon>
        <taxon>Oceanospirillaceae</taxon>
        <taxon>Oceanobacter</taxon>
    </lineage>
</organism>
<dbReference type="RefSeq" id="WP_416204388.1">
    <property type="nucleotide sequence ID" value="NZ_JBBKTX010000001.1"/>
</dbReference>
<dbReference type="SUPFAM" id="SSF53850">
    <property type="entry name" value="Periplasmic binding protein-like II"/>
    <property type="match status" value="1"/>
</dbReference>
<sequence>MVQWEGVREFVAVAETNSFTAASQRLKLSVAQVSRQVAALEARLNSELLHRTTRKVSVTEAGRLYYQHCRPLLDGLEEAEQALNSLNHKASGLLRLTAPFTYGENHISPLLNDFLQQHPQVQLECQMTNQKLDLIDGGYDLAIRLGKLEDSSMKARRLTTRQQYLCASPEYLSKRGEPHSLSELQHHNCLLGTLDYWRFREYNREKILRVSGNLRTNSGLALVDAALKGIGLVQLPNYYVKEHIDSGALVELLPQFQPEAEGIWALYPHSRHLSTKVRLLVDFLAERLGS</sequence>
<evidence type="ECO:0000256" key="2">
    <source>
        <dbReference type="ARBA" id="ARBA00023015"/>
    </source>
</evidence>
<evidence type="ECO:0000259" key="5">
    <source>
        <dbReference type="PROSITE" id="PS50931"/>
    </source>
</evidence>
<keyword evidence="2" id="KW-0805">Transcription regulation</keyword>
<keyword evidence="7" id="KW-1185">Reference proteome</keyword>
<dbReference type="Gene3D" id="1.10.10.10">
    <property type="entry name" value="Winged helix-like DNA-binding domain superfamily/Winged helix DNA-binding domain"/>
    <property type="match status" value="1"/>
</dbReference>
<keyword evidence="3" id="KW-0238">DNA-binding</keyword>
<dbReference type="Pfam" id="PF00126">
    <property type="entry name" value="HTH_1"/>
    <property type="match status" value="1"/>
</dbReference>
<dbReference type="InterPro" id="IPR036390">
    <property type="entry name" value="WH_DNA-bd_sf"/>
</dbReference>
<dbReference type="Pfam" id="PF03466">
    <property type="entry name" value="LysR_substrate"/>
    <property type="match status" value="1"/>
</dbReference>
<keyword evidence="4" id="KW-0804">Transcription</keyword>
<comment type="caution">
    <text evidence="6">The sequence shown here is derived from an EMBL/GenBank/DDBJ whole genome shotgun (WGS) entry which is preliminary data.</text>
</comment>
<evidence type="ECO:0000256" key="4">
    <source>
        <dbReference type="ARBA" id="ARBA00023163"/>
    </source>
</evidence>
<name>A0ABW8NCY1_9GAMM</name>
<accession>A0ABW8NCY1</accession>
<evidence type="ECO:0000313" key="7">
    <source>
        <dbReference type="Proteomes" id="UP001620597"/>
    </source>
</evidence>
<comment type="similarity">
    <text evidence="1">Belongs to the LysR transcriptional regulatory family.</text>
</comment>
<evidence type="ECO:0000313" key="6">
    <source>
        <dbReference type="EMBL" id="MFK4750804.1"/>
    </source>
</evidence>
<evidence type="ECO:0000256" key="3">
    <source>
        <dbReference type="ARBA" id="ARBA00023125"/>
    </source>
</evidence>
<feature type="domain" description="HTH lysR-type" evidence="5">
    <location>
        <begin position="10"/>
        <end position="59"/>
    </location>
</feature>
<dbReference type="InterPro" id="IPR000847">
    <property type="entry name" value="LysR_HTH_N"/>
</dbReference>
<dbReference type="InterPro" id="IPR058163">
    <property type="entry name" value="LysR-type_TF_proteobact-type"/>
</dbReference>
<gene>
    <name evidence="6" type="ORF">WG929_00140</name>
</gene>
<dbReference type="PANTHER" id="PTHR30537">
    <property type="entry name" value="HTH-TYPE TRANSCRIPTIONAL REGULATOR"/>
    <property type="match status" value="1"/>
</dbReference>
<reference evidence="6 7" key="1">
    <citation type="submission" date="2024-03" db="EMBL/GenBank/DDBJ databases">
        <title>High-quality draft genome sequence of Oceanobacter sp. wDCs-4.</title>
        <authorList>
            <person name="Dong C."/>
        </authorList>
    </citation>
    <scope>NUCLEOTIDE SEQUENCE [LARGE SCALE GENOMIC DNA]</scope>
    <source>
        <strain evidence="7">wDCs-4</strain>
    </source>
</reference>
<dbReference type="PROSITE" id="PS50931">
    <property type="entry name" value="HTH_LYSR"/>
    <property type="match status" value="1"/>
</dbReference>
<dbReference type="InterPro" id="IPR036388">
    <property type="entry name" value="WH-like_DNA-bd_sf"/>
</dbReference>
<protein>
    <submittedName>
        <fullName evidence="6">LysR substrate-binding domain-containing protein</fullName>
    </submittedName>
</protein>
<proteinExistence type="inferred from homology"/>
<evidence type="ECO:0000256" key="1">
    <source>
        <dbReference type="ARBA" id="ARBA00009437"/>
    </source>
</evidence>
<dbReference type="PANTHER" id="PTHR30537:SF10">
    <property type="entry name" value="TRANSCRIPTIONAL REGULATOR-RELATED"/>
    <property type="match status" value="1"/>
</dbReference>
<dbReference type="InterPro" id="IPR005119">
    <property type="entry name" value="LysR_subst-bd"/>
</dbReference>
<dbReference type="Gene3D" id="3.40.190.290">
    <property type="match status" value="1"/>
</dbReference>
<dbReference type="EMBL" id="JBBKTX010000001">
    <property type="protein sequence ID" value="MFK4750804.1"/>
    <property type="molecule type" value="Genomic_DNA"/>
</dbReference>